<name>A0ABU6KBZ1_9BACI</name>
<dbReference type="Proteomes" id="UP001335737">
    <property type="component" value="Unassembled WGS sequence"/>
</dbReference>
<dbReference type="EMBL" id="JARZFX010000002">
    <property type="protein sequence ID" value="MEC5422842.1"/>
    <property type="molecule type" value="Genomic_DNA"/>
</dbReference>
<feature type="transmembrane region" description="Helical" evidence="1">
    <location>
        <begin position="107"/>
        <end position="125"/>
    </location>
</feature>
<evidence type="ECO:0000313" key="4">
    <source>
        <dbReference type="Proteomes" id="UP001335737"/>
    </source>
</evidence>
<dbReference type="Gene3D" id="2.30.42.10">
    <property type="match status" value="1"/>
</dbReference>
<dbReference type="RefSeq" id="WP_327606415.1">
    <property type="nucleotide sequence ID" value="NZ_JARZFX010000002.1"/>
</dbReference>
<gene>
    <name evidence="3" type="ORF">QGM71_04930</name>
</gene>
<keyword evidence="1" id="KW-0812">Transmembrane</keyword>
<feature type="transmembrane region" description="Helical" evidence="1">
    <location>
        <begin position="141"/>
        <end position="159"/>
    </location>
</feature>
<proteinExistence type="predicted"/>
<feature type="transmembrane region" description="Helical" evidence="1">
    <location>
        <begin position="20"/>
        <end position="37"/>
    </location>
</feature>
<evidence type="ECO:0000259" key="2">
    <source>
        <dbReference type="Pfam" id="PF17820"/>
    </source>
</evidence>
<keyword evidence="4" id="KW-1185">Reference proteome</keyword>
<feature type="transmembrane region" description="Helical" evidence="1">
    <location>
        <begin position="190"/>
        <end position="212"/>
    </location>
</feature>
<reference evidence="3 4" key="1">
    <citation type="journal article" date="2024" name="Int. J. Syst. Evol. Microbiol.">
        <title>Virgibacillus tibetensis sp. nov., isolated from salt lake on the Tibetan Plateau of China.</title>
        <authorList>
            <person name="Phurbu D."/>
            <person name="Liu Z.-X."/>
            <person name="Wang R."/>
            <person name="Zheng Y.-Y."/>
            <person name="Liu H.-C."/>
            <person name="Zhou Y.-G."/>
            <person name="Yu Y.-J."/>
            <person name="Li A.-H."/>
        </authorList>
    </citation>
    <scope>NUCLEOTIDE SEQUENCE [LARGE SCALE GENOMIC DNA]</scope>
    <source>
        <strain evidence="3 4">C22-A2</strain>
    </source>
</reference>
<sequence>MLEVWLIELAKGIGKLFLNPLLYWSILLILIVGNRRIKKERMNFGSKVFDVFSEWKNTWILAIISGICISLFTLGTGIVFSYETLLLLSIVMIILSLSTLKFTMLSASYTVGITYILLLFLPSVLKNQNYVDADLFSQTNFTGLVVIMGILLIVEGIILSRVRRNETYPELVLGSRGVWVGQHHLKKMSLIPFFTLVPTGLITPMAAFWPYFSLGGETYSLILIPFLICFDHIVRGSLPGQAAGRLAKSTILLGAIVILIAVGSIFIQGLSLAAVIIAILGREYINYKHRMNDRQSNAFFHQMDKGLKVLGIIPGTPADRLEIVVGETVVKVNGQRINSVEGFYQALQESGASFKLELLDDAGEIRFVRSALYEGDHHELGLIFLTNPYRVKKRKKTI</sequence>
<organism evidence="3 4">
    <name type="scientific">Virgibacillus tibetensis</name>
    <dbReference type="NCBI Taxonomy" id="3042313"/>
    <lineage>
        <taxon>Bacteria</taxon>
        <taxon>Bacillati</taxon>
        <taxon>Bacillota</taxon>
        <taxon>Bacilli</taxon>
        <taxon>Bacillales</taxon>
        <taxon>Bacillaceae</taxon>
        <taxon>Virgibacillus</taxon>
    </lineage>
</organism>
<dbReference type="InterPro" id="IPR041489">
    <property type="entry name" value="PDZ_6"/>
</dbReference>
<dbReference type="InterPro" id="IPR036034">
    <property type="entry name" value="PDZ_sf"/>
</dbReference>
<keyword evidence="1" id="KW-1133">Transmembrane helix</keyword>
<dbReference type="SUPFAM" id="SSF50156">
    <property type="entry name" value="PDZ domain-like"/>
    <property type="match status" value="1"/>
</dbReference>
<feature type="transmembrane region" description="Helical" evidence="1">
    <location>
        <begin position="84"/>
        <end position="100"/>
    </location>
</feature>
<feature type="domain" description="PDZ" evidence="2">
    <location>
        <begin position="309"/>
        <end position="356"/>
    </location>
</feature>
<feature type="transmembrane region" description="Helical" evidence="1">
    <location>
        <begin position="58"/>
        <end position="78"/>
    </location>
</feature>
<keyword evidence="1" id="KW-0472">Membrane</keyword>
<protein>
    <submittedName>
        <fullName evidence="3">PDZ domain-containing protein</fullName>
    </submittedName>
</protein>
<accession>A0ABU6KBZ1</accession>
<dbReference type="Pfam" id="PF17820">
    <property type="entry name" value="PDZ_6"/>
    <property type="match status" value="1"/>
</dbReference>
<evidence type="ECO:0000256" key="1">
    <source>
        <dbReference type="SAM" id="Phobius"/>
    </source>
</evidence>
<feature type="transmembrane region" description="Helical" evidence="1">
    <location>
        <begin position="250"/>
        <end position="280"/>
    </location>
</feature>
<evidence type="ECO:0000313" key="3">
    <source>
        <dbReference type="EMBL" id="MEC5422842.1"/>
    </source>
</evidence>
<comment type="caution">
    <text evidence="3">The sequence shown here is derived from an EMBL/GenBank/DDBJ whole genome shotgun (WGS) entry which is preliminary data.</text>
</comment>